<evidence type="ECO:0000313" key="4">
    <source>
        <dbReference type="EMBL" id="PIB77101.1"/>
    </source>
</evidence>
<sequence>MSALRSMCCAAAVLLLAALTVGPATADNRPWFAAQVGNATQVISVVGVGGSEAKMDVWQRGAAGWQPVAAAIPAQIGSAGMSPNIYEGSMMTPMGVFTLNSAFGTKANPGTALPYVQVGSNHWWSGDVNSPTYNSMQVCSSDACDFDTGPPSENLDIPEYGHAVVMGVNSQRAPGKGSAFFLHESGDGPTAGCVAIDANTLTRILQWLRPGAVIAIAK</sequence>
<dbReference type="Pfam" id="PF03734">
    <property type="entry name" value="YkuD"/>
    <property type="match status" value="1"/>
</dbReference>
<dbReference type="EMBL" id="PDCN02000002">
    <property type="protein sequence ID" value="PIB77101.1"/>
    <property type="molecule type" value="Genomic_DNA"/>
</dbReference>
<keyword evidence="5" id="KW-1185">Reference proteome</keyword>
<organism evidence="4 5">
    <name type="scientific">Mycolicibacterium brumae</name>
    <dbReference type="NCBI Taxonomy" id="85968"/>
    <lineage>
        <taxon>Bacteria</taxon>
        <taxon>Bacillati</taxon>
        <taxon>Actinomycetota</taxon>
        <taxon>Actinomycetes</taxon>
        <taxon>Mycobacteriales</taxon>
        <taxon>Mycobacteriaceae</taxon>
        <taxon>Mycolicibacterium</taxon>
    </lineage>
</organism>
<evidence type="ECO:0000313" key="5">
    <source>
        <dbReference type="Proteomes" id="UP000230551"/>
    </source>
</evidence>
<comment type="caution">
    <text evidence="4">The sequence shown here is derived from an EMBL/GenBank/DDBJ whole genome shotgun (WGS) entry which is preliminary data.</text>
</comment>
<dbReference type="GO" id="GO:0009252">
    <property type="term" value="P:peptidoglycan biosynthetic process"/>
    <property type="evidence" value="ECO:0007669"/>
    <property type="project" value="UniProtKB-KW"/>
</dbReference>
<feature type="signal peptide" evidence="2">
    <location>
        <begin position="1"/>
        <end position="26"/>
    </location>
</feature>
<dbReference type="PANTHER" id="PTHR38589">
    <property type="entry name" value="BLR0621 PROTEIN"/>
    <property type="match status" value="1"/>
</dbReference>
<dbReference type="OrthoDB" id="186490at2"/>
<dbReference type="RefSeq" id="WP_090588762.1">
    <property type="nucleotide sequence ID" value="NZ_CP104302.1"/>
</dbReference>
<feature type="active site" description="Proton donor/acceptor" evidence="1">
    <location>
        <position position="183"/>
    </location>
</feature>
<feature type="active site" description="Nucleophile" evidence="1">
    <location>
        <position position="193"/>
    </location>
</feature>
<dbReference type="AlphaFoldDB" id="A0A2G5PFK4"/>
<dbReference type="GO" id="GO:0008360">
    <property type="term" value="P:regulation of cell shape"/>
    <property type="evidence" value="ECO:0007669"/>
    <property type="project" value="UniProtKB-UniRule"/>
</dbReference>
<comment type="pathway">
    <text evidence="1">Cell wall biogenesis; peptidoglycan biosynthesis.</text>
</comment>
<keyword evidence="1" id="KW-0573">Peptidoglycan synthesis</keyword>
<dbReference type="InterPro" id="IPR005490">
    <property type="entry name" value="LD_TPept_cat_dom"/>
</dbReference>
<dbReference type="PANTHER" id="PTHR38589:SF1">
    <property type="entry name" value="BLR0621 PROTEIN"/>
    <property type="match status" value="1"/>
</dbReference>
<dbReference type="GO" id="GO:0071555">
    <property type="term" value="P:cell wall organization"/>
    <property type="evidence" value="ECO:0007669"/>
    <property type="project" value="UniProtKB-UniRule"/>
</dbReference>
<protein>
    <recommendedName>
        <fullName evidence="3">L,D-TPase catalytic domain-containing protein</fullName>
    </recommendedName>
</protein>
<feature type="domain" description="L,D-TPase catalytic" evidence="3">
    <location>
        <begin position="44"/>
        <end position="217"/>
    </location>
</feature>
<keyword evidence="2" id="KW-0732">Signal</keyword>
<name>A0A2G5PFK4_9MYCO</name>
<keyword evidence="1" id="KW-0133">Cell shape</keyword>
<accession>A0A2G5PFK4</accession>
<dbReference type="GO" id="GO:0016740">
    <property type="term" value="F:transferase activity"/>
    <property type="evidence" value="ECO:0007669"/>
    <property type="project" value="InterPro"/>
</dbReference>
<dbReference type="Proteomes" id="UP000230551">
    <property type="component" value="Unassembled WGS sequence"/>
</dbReference>
<evidence type="ECO:0000259" key="3">
    <source>
        <dbReference type="PROSITE" id="PS52029"/>
    </source>
</evidence>
<reference evidence="4 5" key="1">
    <citation type="journal article" date="2017" name="Infect. Genet. Evol.">
        <title>The new phylogeny of the genus Mycobacterium: The old and the news.</title>
        <authorList>
            <person name="Tortoli E."/>
            <person name="Fedrizzi T."/>
            <person name="Meehan C.J."/>
            <person name="Trovato A."/>
            <person name="Grottola A."/>
            <person name="Giacobazzi E."/>
            <person name="Serpini G.F."/>
            <person name="Tagliazucchi S."/>
            <person name="Fabio A."/>
            <person name="Bettua C."/>
            <person name="Bertorelli R."/>
            <person name="Frascaro F."/>
            <person name="De Sanctis V."/>
            <person name="Pecorari M."/>
            <person name="Jousson O."/>
            <person name="Segata N."/>
            <person name="Cirillo D.M."/>
        </authorList>
    </citation>
    <scope>NUCLEOTIDE SEQUENCE [LARGE SCALE GENOMIC DNA]</scope>
    <source>
        <strain evidence="4 5">CIP1034565</strain>
    </source>
</reference>
<gene>
    <name evidence="4" type="ORF">CQY22_002250</name>
</gene>
<proteinExistence type="predicted"/>
<dbReference type="PROSITE" id="PS52029">
    <property type="entry name" value="LD_TPASE"/>
    <property type="match status" value="1"/>
</dbReference>
<evidence type="ECO:0000256" key="2">
    <source>
        <dbReference type="SAM" id="SignalP"/>
    </source>
</evidence>
<feature type="chain" id="PRO_5013882298" description="L,D-TPase catalytic domain-containing protein" evidence="2">
    <location>
        <begin position="27"/>
        <end position="218"/>
    </location>
</feature>
<evidence type="ECO:0000256" key="1">
    <source>
        <dbReference type="PROSITE-ProRule" id="PRU01373"/>
    </source>
</evidence>
<keyword evidence="1" id="KW-0961">Cell wall biogenesis/degradation</keyword>
<dbReference type="STRING" id="85968.GCA_900073015_01901"/>